<evidence type="ECO:0000313" key="3">
    <source>
        <dbReference type="Proteomes" id="UP000886523"/>
    </source>
</evidence>
<comment type="caution">
    <text evidence="2">The sequence shown here is derived from an EMBL/GenBank/DDBJ whole genome shotgun (WGS) entry which is preliminary data.</text>
</comment>
<name>A0A9P6DN00_9AGAM</name>
<keyword evidence="3" id="KW-1185">Reference proteome</keyword>
<sequence>MHQAGQAASDVRNHIDESTGVAQRLSMMLEDLTSSTIADMHKLNQTARELAAELASGSKSSFSYPVEWWKNAIIYGLRVIVGDDLTGVTTFRAINGLALVLRTVWALVSMIGVSLGGALLIAVSTSQWTARKYQTHLSQKGSNHVTRRPVLSISQYTGQAVPRYRTRPRVALPYV</sequence>
<feature type="transmembrane region" description="Helical" evidence="1">
    <location>
        <begin position="104"/>
        <end position="123"/>
    </location>
</feature>
<dbReference type="EMBL" id="MU129080">
    <property type="protein sequence ID" value="KAF9507472.1"/>
    <property type="molecule type" value="Genomic_DNA"/>
</dbReference>
<gene>
    <name evidence="2" type="ORF">BS47DRAFT_308412</name>
</gene>
<dbReference type="Proteomes" id="UP000886523">
    <property type="component" value="Unassembled WGS sequence"/>
</dbReference>
<accession>A0A9P6DN00</accession>
<organism evidence="2 3">
    <name type="scientific">Hydnum rufescens UP504</name>
    <dbReference type="NCBI Taxonomy" id="1448309"/>
    <lineage>
        <taxon>Eukaryota</taxon>
        <taxon>Fungi</taxon>
        <taxon>Dikarya</taxon>
        <taxon>Basidiomycota</taxon>
        <taxon>Agaricomycotina</taxon>
        <taxon>Agaricomycetes</taxon>
        <taxon>Cantharellales</taxon>
        <taxon>Hydnaceae</taxon>
        <taxon>Hydnum</taxon>
    </lineage>
</organism>
<evidence type="ECO:0000256" key="1">
    <source>
        <dbReference type="SAM" id="Phobius"/>
    </source>
</evidence>
<proteinExistence type="predicted"/>
<keyword evidence="1" id="KW-0812">Transmembrane</keyword>
<protein>
    <submittedName>
        <fullName evidence="2">Uncharacterized protein</fullName>
    </submittedName>
</protein>
<keyword evidence="1" id="KW-0472">Membrane</keyword>
<dbReference type="AlphaFoldDB" id="A0A9P6DN00"/>
<evidence type="ECO:0000313" key="2">
    <source>
        <dbReference type="EMBL" id="KAF9507472.1"/>
    </source>
</evidence>
<keyword evidence="1" id="KW-1133">Transmembrane helix</keyword>
<reference evidence="2" key="1">
    <citation type="journal article" date="2020" name="Nat. Commun.">
        <title>Large-scale genome sequencing of mycorrhizal fungi provides insights into the early evolution of symbiotic traits.</title>
        <authorList>
            <person name="Miyauchi S."/>
            <person name="Kiss E."/>
            <person name="Kuo A."/>
            <person name="Drula E."/>
            <person name="Kohler A."/>
            <person name="Sanchez-Garcia M."/>
            <person name="Morin E."/>
            <person name="Andreopoulos B."/>
            <person name="Barry K.W."/>
            <person name="Bonito G."/>
            <person name="Buee M."/>
            <person name="Carver A."/>
            <person name="Chen C."/>
            <person name="Cichocki N."/>
            <person name="Clum A."/>
            <person name="Culley D."/>
            <person name="Crous P.W."/>
            <person name="Fauchery L."/>
            <person name="Girlanda M."/>
            <person name="Hayes R.D."/>
            <person name="Keri Z."/>
            <person name="LaButti K."/>
            <person name="Lipzen A."/>
            <person name="Lombard V."/>
            <person name="Magnuson J."/>
            <person name="Maillard F."/>
            <person name="Murat C."/>
            <person name="Nolan M."/>
            <person name="Ohm R.A."/>
            <person name="Pangilinan J."/>
            <person name="Pereira M.F."/>
            <person name="Perotto S."/>
            <person name="Peter M."/>
            <person name="Pfister S."/>
            <person name="Riley R."/>
            <person name="Sitrit Y."/>
            <person name="Stielow J.B."/>
            <person name="Szollosi G."/>
            <person name="Zifcakova L."/>
            <person name="Stursova M."/>
            <person name="Spatafora J.W."/>
            <person name="Tedersoo L."/>
            <person name="Vaario L.M."/>
            <person name="Yamada A."/>
            <person name="Yan M."/>
            <person name="Wang P."/>
            <person name="Xu J."/>
            <person name="Bruns T."/>
            <person name="Baldrian P."/>
            <person name="Vilgalys R."/>
            <person name="Dunand C."/>
            <person name="Henrissat B."/>
            <person name="Grigoriev I.V."/>
            <person name="Hibbett D."/>
            <person name="Nagy L.G."/>
            <person name="Martin F.M."/>
        </authorList>
    </citation>
    <scope>NUCLEOTIDE SEQUENCE</scope>
    <source>
        <strain evidence="2">UP504</strain>
    </source>
</reference>